<dbReference type="GO" id="GO:0006281">
    <property type="term" value="P:DNA repair"/>
    <property type="evidence" value="ECO:0007669"/>
    <property type="project" value="UniProtKB-KW"/>
</dbReference>
<evidence type="ECO:0000313" key="4">
    <source>
        <dbReference type="Proteomes" id="UP000320762"/>
    </source>
</evidence>
<keyword evidence="1" id="KW-0378">Hydrolase</keyword>
<dbReference type="SUPFAM" id="SSF52540">
    <property type="entry name" value="P-loop containing nucleoside triphosphate hydrolases"/>
    <property type="match status" value="1"/>
</dbReference>
<comment type="similarity">
    <text evidence="1">Belongs to the helicase family.</text>
</comment>
<proteinExistence type="inferred from homology"/>
<dbReference type="GO" id="GO:0043139">
    <property type="term" value="F:5'-3' DNA helicase activity"/>
    <property type="evidence" value="ECO:0007669"/>
    <property type="project" value="UniProtKB-EC"/>
</dbReference>
<accession>A0A550C0S4</accession>
<dbReference type="AlphaFoldDB" id="A0A550C0S4"/>
<dbReference type="InterPro" id="IPR010285">
    <property type="entry name" value="DNA_helicase_pif1-like_DEAD"/>
</dbReference>
<name>A0A550C0S4_9AGAR</name>
<organism evidence="3 4">
    <name type="scientific">Schizophyllum amplum</name>
    <dbReference type="NCBI Taxonomy" id="97359"/>
    <lineage>
        <taxon>Eukaryota</taxon>
        <taxon>Fungi</taxon>
        <taxon>Dikarya</taxon>
        <taxon>Basidiomycota</taxon>
        <taxon>Agaricomycotina</taxon>
        <taxon>Agaricomycetes</taxon>
        <taxon>Agaricomycetidae</taxon>
        <taxon>Agaricales</taxon>
        <taxon>Schizophyllaceae</taxon>
        <taxon>Schizophyllum</taxon>
    </lineage>
</organism>
<comment type="caution">
    <text evidence="3">The sequence shown here is derived from an EMBL/GenBank/DDBJ whole genome shotgun (WGS) entry which is preliminary data.</text>
</comment>
<dbReference type="GO" id="GO:0016887">
    <property type="term" value="F:ATP hydrolysis activity"/>
    <property type="evidence" value="ECO:0007669"/>
    <property type="project" value="RHEA"/>
</dbReference>
<dbReference type="PANTHER" id="PTHR10492">
    <property type="match status" value="1"/>
</dbReference>
<dbReference type="OrthoDB" id="3366231at2759"/>
<protein>
    <recommendedName>
        <fullName evidence="1">ATP-dependent DNA helicase</fullName>
        <ecNumber evidence="1">5.6.2.3</ecNumber>
    </recommendedName>
</protein>
<keyword evidence="1" id="KW-0234">DNA repair</keyword>
<dbReference type="Pfam" id="PF05970">
    <property type="entry name" value="PIF1"/>
    <property type="match status" value="1"/>
</dbReference>
<keyword evidence="1" id="KW-0067">ATP-binding</keyword>
<dbReference type="STRING" id="97359.A0A550C0S4"/>
<keyword evidence="1 3" id="KW-0347">Helicase</keyword>
<dbReference type="GO" id="GO:0000723">
    <property type="term" value="P:telomere maintenance"/>
    <property type="evidence" value="ECO:0007669"/>
    <property type="project" value="InterPro"/>
</dbReference>
<dbReference type="EC" id="5.6.2.3" evidence="1"/>
<keyword evidence="1" id="KW-0233">DNA recombination</keyword>
<dbReference type="Gene3D" id="3.40.50.300">
    <property type="entry name" value="P-loop containing nucleotide triphosphate hydrolases"/>
    <property type="match status" value="1"/>
</dbReference>
<keyword evidence="4" id="KW-1185">Reference proteome</keyword>
<dbReference type="EMBL" id="VDMD01000036">
    <property type="protein sequence ID" value="TRM58402.1"/>
    <property type="molecule type" value="Genomic_DNA"/>
</dbReference>
<dbReference type="GO" id="GO:0006310">
    <property type="term" value="P:DNA recombination"/>
    <property type="evidence" value="ECO:0007669"/>
    <property type="project" value="UniProtKB-KW"/>
</dbReference>
<dbReference type="PANTHER" id="PTHR10492:SF95">
    <property type="entry name" value="HELITRON HELICASE-LIKE DOMAIN-CONTAINING PROTEIN"/>
    <property type="match status" value="1"/>
</dbReference>
<comment type="cofactor">
    <cofactor evidence="1">
        <name>Mg(2+)</name>
        <dbReference type="ChEBI" id="CHEBI:18420"/>
    </cofactor>
</comment>
<evidence type="ECO:0000259" key="2">
    <source>
        <dbReference type="Pfam" id="PF05970"/>
    </source>
</evidence>
<evidence type="ECO:0000313" key="3">
    <source>
        <dbReference type="EMBL" id="TRM58402.1"/>
    </source>
</evidence>
<dbReference type="InterPro" id="IPR027417">
    <property type="entry name" value="P-loop_NTPase"/>
</dbReference>
<comment type="catalytic activity">
    <reaction evidence="1">
        <text>ATP + H2O = ADP + phosphate + H(+)</text>
        <dbReference type="Rhea" id="RHEA:13065"/>
        <dbReference type="ChEBI" id="CHEBI:15377"/>
        <dbReference type="ChEBI" id="CHEBI:15378"/>
        <dbReference type="ChEBI" id="CHEBI:30616"/>
        <dbReference type="ChEBI" id="CHEBI:43474"/>
        <dbReference type="ChEBI" id="CHEBI:456216"/>
        <dbReference type="EC" id="5.6.2.3"/>
    </reaction>
</comment>
<evidence type="ECO:0000256" key="1">
    <source>
        <dbReference type="RuleBase" id="RU363044"/>
    </source>
</evidence>
<dbReference type="GO" id="GO:0005524">
    <property type="term" value="F:ATP binding"/>
    <property type="evidence" value="ECO:0007669"/>
    <property type="project" value="UniProtKB-KW"/>
</dbReference>
<dbReference type="Proteomes" id="UP000320762">
    <property type="component" value="Unassembled WGS sequence"/>
</dbReference>
<keyword evidence="1" id="KW-0227">DNA damage</keyword>
<keyword evidence="1" id="KW-0547">Nucleotide-binding</keyword>
<feature type="non-terminal residue" evidence="3">
    <location>
        <position position="259"/>
    </location>
</feature>
<feature type="domain" description="DNA helicase Pif1-like DEAD-box helicase" evidence="2">
    <location>
        <begin position="154"/>
        <end position="259"/>
    </location>
</feature>
<sequence length="259" mass="28393">MEACATRPSVRHALRGLLQDDGEWRMCLHDASLMQTGTRLRQLFTTLLLFCAPTRPELLWDEFKAHICDDLLYRLRCMGFSTATFNDACDYGLHLLDGLLKQSGRSLEDFESMPQPLHDWAHVSTNTLIAEQLDYDRASERDAAAVALQSIHDNAEQHAALAAIVDCIHSHRPGSFFVDGPGGTGKTFLYKAISHILRADAKIVLCSASSGIAAILLPGGRTAHSTFKIPIISLCETSTCSISKSSNRAELLIAADLII</sequence>
<reference evidence="3 4" key="1">
    <citation type="journal article" date="2019" name="New Phytol.">
        <title>Comparative genomics reveals unique wood-decay strategies and fruiting body development in the Schizophyllaceae.</title>
        <authorList>
            <person name="Almasi E."/>
            <person name="Sahu N."/>
            <person name="Krizsan K."/>
            <person name="Balint B."/>
            <person name="Kovacs G.M."/>
            <person name="Kiss B."/>
            <person name="Cseklye J."/>
            <person name="Drula E."/>
            <person name="Henrissat B."/>
            <person name="Nagy I."/>
            <person name="Chovatia M."/>
            <person name="Adam C."/>
            <person name="LaButti K."/>
            <person name="Lipzen A."/>
            <person name="Riley R."/>
            <person name="Grigoriev I.V."/>
            <person name="Nagy L.G."/>
        </authorList>
    </citation>
    <scope>NUCLEOTIDE SEQUENCE [LARGE SCALE GENOMIC DNA]</scope>
    <source>
        <strain evidence="3 4">NL-1724</strain>
    </source>
</reference>
<gene>
    <name evidence="3" type="ORF">BD626DRAFT_438294</name>
</gene>